<dbReference type="STRING" id="1081109.A0A168B583"/>
<keyword evidence="5" id="KW-0677">Repeat</keyword>
<evidence type="ECO:0000256" key="6">
    <source>
        <dbReference type="ARBA" id="ARBA00022771"/>
    </source>
</evidence>
<dbReference type="EMBL" id="AZGY01000010">
    <property type="protein sequence ID" value="KZZ94808.1"/>
    <property type="molecule type" value="Genomic_DNA"/>
</dbReference>
<dbReference type="SMART" id="SM00355">
    <property type="entry name" value="ZnF_C2H2"/>
    <property type="match status" value="2"/>
</dbReference>
<dbReference type="GO" id="GO:0000978">
    <property type="term" value="F:RNA polymerase II cis-regulatory region sequence-specific DNA binding"/>
    <property type="evidence" value="ECO:0007669"/>
    <property type="project" value="TreeGrafter"/>
</dbReference>
<dbReference type="FunFam" id="3.30.160.60:FF:000239">
    <property type="entry name" value="C2H2 type zinc finger protein"/>
    <property type="match status" value="1"/>
</dbReference>
<accession>A0A168B583</accession>
<dbReference type="InterPro" id="IPR036236">
    <property type="entry name" value="Znf_C2H2_sf"/>
</dbReference>
<evidence type="ECO:0000256" key="4">
    <source>
        <dbReference type="ARBA" id="ARBA00022723"/>
    </source>
</evidence>
<dbReference type="PROSITE" id="PS00028">
    <property type="entry name" value="ZINC_FINGER_C2H2_1"/>
    <property type="match status" value="2"/>
</dbReference>
<dbReference type="AlphaFoldDB" id="A0A168B583"/>
<keyword evidence="3" id="KW-0963">Cytoplasm</keyword>
<evidence type="ECO:0000256" key="7">
    <source>
        <dbReference type="ARBA" id="ARBA00022833"/>
    </source>
</evidence>
<dbReference type="Gene3D" id="3.30.160.60">
    <property type="entry name" value="Classic Zinc Finger"/>
    <property type="match status" value="3"/>
</dbReference>
<feature type="domain" description="C2H2-type" evidence="13">
    <location>
        <begin position="544"/>
        <end position="571"/>
    </location>
</feature>
<feature type="compositionally biased region" description="Polar residues" evidence="12">
    <location>
        <begin position="82"/>
        <end position="145"/>
    </location>
</feature>
<keyword evidence="8" id="KW-0805">Transcription regulation</keyword>
<name>A0A168B583_9HYPO</name>
<dbReference type="GO" id="GO:0071277">
    <property type="term" value="P:cellular response to calcium ion"/>
    <property type="evidence" value="ECO:0007669"/>
    <property type="project" value="UniProtKB-ARBA"/>
</dbReference>
<evidence type="ECO:0000256" key="8">
    <source>
        <dbReference type="ARBA" id="ARBA00023015"/>
    </source>
</evidence>
<feature type="region of interest" description="Disordered" evidence="12">
    <location>
        <begin position="1"/>
        <end position="230"/>
    </location>
</feature>
<reference evidence="14 15" key="1">
    <citation type="journal article" date="2016" name="Genome Biol. Evol.">
        <title>Divergent and convergent evolution of fungal pathogenicity.</title>
        <authorList>
            <person name="Shang Y."/>
            <person name="Xiao G."/>
            <person name="Zheng P."/>
            <person name="Cen K."/>
            <person name="Zhan S."/>
            <person name="Wang C."/>
        </authorList>
    </citation>
    <scope>NUCLEOTIDE SEQUENCE [LARGE SCALE GENOMIC DNA]</scope>
    <source>
        <strain evidence="14 15">RCEF 2490</strain>
    </source>
</reference>
<evidence type="ECO:0000256" key="2">
    <source>
        <dbReference type="ARBA" id="ARBA00004496"/>
    </source>
</evidence>
<feature type="region of interest" description="Disordered" evidence="12">
    <location>
        <begin position="307"/>
        <end position="327"/>
    </location>
</feature>
<dbReference type="InterPro" id="IPR013087">
    <property type="entry name" value="Znf_C2H2_type"/>
</dbReference>
<organism evidence="14 15">
    <name type="scientific">Moelleriella libera RCEF 2490</name>
    <dbReference type="NCBI Taxonomy" id="1081109"/>
    <lineage>
        <taxon>Eukaryota</taxon>
        <taxon>Fungi</taxon>
        <taxon>Dikarya</taxon>
        <taxon>Ascomycota</taxon>
        <taxon>Pezizomycotina</taxon>
        <taxon>Sordariomycetes</taxon>
        <taxon>Hypocreomycetidae</taxon>
        <taxon>Hypocreales</taxon>
        <taxon>Clavicipitaceae</taxon>
        <taxon>Moelleriella</taxon>
    </lineage>
</organism>
<keyword evidence="9" id="KW-0804">Transcription</keyword>
<dbReference type="Proteomes" id="UP000078544">
    <property type="component" value="Unassembled WGS sequence"/>
</dbReference>
<sequence>MDRQAHSGRPSSSASGHENNHRPAHINQSSFSPSLNGLGGPDDSSSVGLGLDMDVSSPQQQQEQQHQNLTFGGHTDSPFDNFASSSDFLNSSQPVPQQAFGQATGSETTVFDPSASFGQQPTNSTSNDPLAFDNQTQAAFLSPNLNDGDFSLFPPVNQSDHFNTPLFEASNLDPTDMNSMASPHSHHTPTPPNLLQPDGLRPGSAHQSPSFGQHQQFSSPHSSHSRNASLGPEAALLPGQIADWTQAQFQGHRRSPSEYSDVSSVSPSPNLVSADSFDEHAGHSPLQQASDTSLYSDVLNIDSFTISDASQRGRSPSHSPAISPRIMPQQMPDMRHSSFGLAPPNANFSGVMGYHGLQTADDSFGQSLAAQDRSDIPYMAPPSINIDFAPNNAKQGSYEPTKAHIDQDSLTPPSERGRPKSRPRSVTDPFQPGGLAFGHSQHSPSLSPNSGLSARTDSSRSLSPLDRSAASSPSRRRQSTSAVPNNVMALRLADPEYQNSQDSGSTKRVQKHPATFQCNLCPKRFTRAYNLRSHLRTHTDERPFVCTVCGKAFARQHDRKRHESLHSGEKRFVCKGDLKAGGQWGCGRRFARADALGRHFRSEAGRICIKPLLDEEMIERQRQWQEQHLQQNMAHNMGPNAMALDPSTGYPMDAAGNYSFPAALLQQYPALAQMTWSGPDASGGMDDDVSGRSSFDASDYDEADDGGYVSGPGTGFGDGSMAQNFNEMGYGSDFGGR</sequence>
<evidence type="ECO:0000313" key="14">
    <source>
        <dbReference type="EMBL" id="KZZ94808.1"/>
    </source>
</evidence>
<keyword evidence="10" id="KW-0539">Nucleus</keyword>
<evidence type="ECO:0000256" key="3">
    <source>
        <dbReference type="ARBA" id="ARBA00022490"/>
    </source>
</evidence>
<keyword evidence="4" id="KW-0479">Metal-binding</keyword>
<feature type="compositionally biased region" description="Polar residues" evidence="12">
    <location>
        <begin position="440"/>
        <end position="453"/>
    </location>
</feature>
<dbReference type="FunFam" id="3.30.160.60:FF:000146">
    <property type="entry name" value="C2H2 type zinc finger protein"/>
    <property type="match status" value="1"/>
</dbReference>
<keyword evidence="7" id="KW-0862">Zinc</keyword>
<feature type="region of interest" description="Disordered" evidence="12">
    <location>
        <begin position="681"/>
        <end position="720"/>
    </location>
</feature>
<feature type="compositionally biased region" description="Gly residues" evidence="12">
    <location>
        <begin position="708"/>
        <end position="718"/>
    </location>
</feature>
<feature type="compositionally biased region" description="Polar residues" evidence="12">
    <location>
        <begin position="26"/>
        <end position="35"/>
    </location>
</feature>
<dbReference type="GO" id="GO:0005634">
    <property type="term" value="C:nucleus"/>
    <property type="evidence" value="ECO:0007669"/>
    <property type="project" value="UniProtKB-SubCell"/>
</dbReference>
<dbReference type="PROSITE" id="PS50157">
    <property type="entry name" value="ZINC_FINGER_C2H2_2"/>
    <property type="match status" value="2"/>
</dbReference>
<evidence type="ECO:0000256" key="5">
    <source>
        <dbReference type="ARBA" id="ARBA00022737"/>
    </source>
</evidence>
<feature type="compositionally biased region" description="Polar residues" evidence="12">
    <location>
        <begin position="307"/>
        <end position="320"/>
    </location>
</feature>
<feature type="region of interest" description="Disordered" evidence="12">
    <location>
        <begin position="379"/>
        <end position="486"/>
    </location>
</feature>
<evidence type="ECO:0000256" key="12">
    <source>
        <dbReference type="SAM" id="MobiDB-lite"/>
    </source>
</evidence>
<comment type="subcellular location">
    <subcellularLocation>
        <location evidence="2">Cytoplasm</location>
    </subcellularLocation>
    <subcellularLocation>
        <location evidence="1">Nucleus</location>
    </subcellularLocation>
</comment>
<dbReference type="InterPro" id="IPR050527">
    <property type="entry name" value="Snail/Krueppel_Znf"/>
</dbReference>
<dbReference type="GO" id="GO:0005737">
    <property type="term" value="C:cytoplasm"/>
    <property type="evidence" value="ECO:0007669"/>
    <property type="project" value="UniProtKB-SubCell"/>
</dbReference>
<dbReference type="PANTHER" id="PTHR24388:SF54">
    <property type="entry name" value="PROTEIN ESCARGOT"/>
    <property type="match status" value="1"/>
</dbReference>
<dbReference type="OrthoDB" id="8117402at2759"/>
<evidence type="ECO:0000256" key="1">
    <source>
        <dbReference type="ARBA" id="ARBA00004123"/>
    </source>
</evidence>
<feature type="compositionally biased region" description="Low complexity" evidence="12">
    <location>
        <begin position="257"/>
        <end position="273"/>
    </location>
</feature>
<keyword evidence="15" id="KW-1185">Reference proteome</keyword>
<comment type="caution">
    <text evidence="14">The sequence shown here is derived from an EMBL/GenBank/DDBJ whole genome shotgun (WGS) entry which is preliminary data.</text>
</comment>
<feature type="compositionally biased region" description="Low complexity" evidence="12">
    <location>
        <begin position="206"/>
        <end position="222"/>
    </location>
</feature>
<dbReference type="GO" id="GO:0008270">
    <property type="term" value="F:zinc ion binding"/>
    <property type="evidence" value="ECO:0007669"/>
    <property type="project" value="UniProtKB-KW"/>
</dbReference>
<gene>
    <name evidence="14" type="ORF">AAL_04919</name>
</gene>
<dbReference type="PANTHER" id="PTHR24388">
    <property type="entry name" value="ZINC FINGER PROTEIN"/>
    <property type="match status" value="1"/>
</dbReference>
<evidence type="ECO:0000256" key="10">
    <source>
        <dbReference type="ARBA" id="ARBA00023242"/>
    </source>
</evidence>
<dbReference type="FunFam" id="3.30.160.60:FF:000181">
    <property type="entry name" value="C2H2 type zinc finger protein"/>
    <property type="match status" value="1"/>
</dbReference>
<dbReference type="Pfam" id="PF00096">
    <property type="entry name" value="zf-C2H2"/>
    <property type="match status" value="2"/>
</dbReference>
<feature type="domain" description="C2H2-type" evidence="13">
    <location>
        <begin position="516"/>
        <end position="543"/>
    </location>
</feature>
<dbReference type="SUPFAM" id="SSF57667">
    <property type="entry name" value="beta-beta-alpha zinc fingers"/>
    <property type="match status" value="1"/>
</dbReference>
<feature type="compositionally biased region" description="Polar residues" evidence="12">
    <location>
        <begin position="172"/>
        <end position="181"/>
    </location>
</feature>
<proteinExistence type="predicted"/>
<feature type="compositionally biased region" description="Low complexity" evidence="12">
    <location>
        <begin position="455"/>
        <end position="473"/>
    </location>
</feature>
<evidence type="ECO:0000313" key="15">
    <source>
        <dbReference type="Proteomes" id="UP000078544"/>
    </source>
</evidence>
<protein>
    <submittedName>
        <fullName evidence="14">C2H2 type zinc finger domain-containing protein</fullName>
    </submittedName>
</protein>
<keyword evidence="6 11" id="KW-0863">Zinc-finger</keyword>
<dbReference type="GO" id="GO:0045944">
    <property type="term" value="P:positive regulation of transcription by RNA polymerase II"/>
    <property type="evidence" value="ECO:0007669"/>
    <property type="project" value="UniProtKB-ARBA"/>
</dbReference>
<evidence type="ECO:0000259" key="13">
    <source>
        <dbReference type="PROSITE" id="PS50157"/>
    </source>
</evidence>
<evidence type="ECO:0000256" key="9">
    <source>
        <dbReference type="ARBA" id="ARBA00023163"/>
    </source>
</evidence>
<dbReference type="GO" id="GO:0000981">
    <property type="term" value="F:DNA-binding transcription factor activity, RNA polymerase II-specific"/>
    <property type="evidence" value="ECO:0007669"/>
    <property type="project" value="TreeGrafter"/>
</dbReference>
<evidence type="ECO:0000256" key="11">
    <source>
        <dbReference type="PROSITE-ProRule" id="PRU00042"/>
    </source>
</evidence>
<feature type="region of interest" description="Disordered" evidence="12">
    <location>
        <begin position="248"/>
        <end position="289"/>
    </location>
</feature>